<feature type="domain" description="Transcription regulator PadR N-terminal" evidence="1">
    <location>
        <begin position="13"/>
        <end position="83"/>
    </location>
</feature>
<evidence type="ECO:0000313" key="2">
    <source>
        <dbReference type="EMBL" id="HFQ79502.1"/>
    </source>
</evidence>
<dbReference type="PANTHER" id="PTHR43252">
    <property type="entry name" value="TRANSCRIPTIONAL REGULATOR YQJI"/>
    <property type="match status" value="1"/>
</dbReference>
<accession>A0A7J3MXS0</accession>
<dbReference type="EMBL" id="DTAU01000141">
    <property type="protein sequence ID" value="HFQ79502.1"/>
    <property type="molecule type" value="Genomic_DNA"/>
</dbReference>
<gene>
    <name evidence="2" type="ORF">ENT99_07405</name>
    <name evidence="3" type="ORF">ENU64_02900</name>
</gene>
<dbReference type="InterPro" id="IPR036390">
    <property type="entry name" value="WH_DNA-bd_sf"/>
</dbReference>
<evidence type="ECO:0000313" key="3">
    <source>
        <dbReference type="EMBL" id="HGT98362.1"/>
    </source>
</evidence>
<organism evidence="3">
    <name type="scientific">Ignisphaera aggregans</name>
    <dbReference type="NCBI Taxonomy" id="334771"/>
    <lineage>
        <taxon>Archaea</taxon>
        <taxon>Thermoproteota</taxon>
        <taxon>Thermoprotei</taxon>
        <taxon>Desulfurococcales</taxon>
        <taxon>Desulfurococcaceae</taxon>
        <taxon>Ignisphaera</taxon>
    </lineage>
</organism>
<comment type="caution">
    <text evidence="3">The sequence shown here is derived from an EMBL/GenBank/DDBJ whole genome shotgun (WGS) entry which is preliminary data.</text>
</comment>
<dbReference type="Gene3D" id="1.10.10.10">
    <property type="entry name" value="Winged helix-like DNA-binding domain superfamily/Winged helix DNA-binding domain"/>
    <property type="match status" value="1"/>
</dbReference>
<dbReference type="SUPFAM" id="SSF46785">
    <property type="entry name" value="Winged helix' DNA-binding domain"/>
    <property type="match status" value="1"/>
</dbReference>
<dbReference type="InterPro" id="IPR005149">
    <property type="entry name" value="Tscrpt_reg_PadR_N"/>
</dbReference>
<dbReference type="PANTHER" id="PTHR43252:SF5">
    <property type="entry name" value="TRANSCRIPTIONAL REGULATOR, PADR-LIKE FAMILY"/>
    <property type="match status" value="1"/>
</dbReference>
<dbReference type="AlphaFoldDB" id="A0A7J3MXS0"/>
<evidence type="ECO:0000259" key="1">
    <source>
        <dbReference type="Pfam" id="PF03551"/>
    </source>
</evidence>
<protein>
    <submittedName>
        <fullName evidence="3">PadR family transcriptional regulator</fullName>
    </submittedName>
</protein>
<reference evidence="3" key="1">
    <citation type="journal article" date="2020" name="mSystems">
        <title>Genome- and Community-Level Interaction Insights into Carbon Utilization and Element Cycling Functions of Hydrothermarchaeota in Hydrothermal Sediment.</title>
        <authorList>
            <person name="Zhou Z."/>
            <person name="Liu Y."/>
            <person name="Xu W."/>
            <person name="Pan J."/>
            <person name="Luo Z.H."/>
            <person name="Li M."/>
        </authorList>
    </citation>
    <scope>NUCLEOTIDE SEQUENCE [LARGE SCALE GENOMIC DNA]</scope>
    <source>
        <strain evidence="2">SpSt-629</strain>
        <strain evidence="3">SpSt-688</strain>
    </source>
</reference>
<dbReference type="Pfam" id="PF03551">
    <property type="entry name" value="PadR"/>
    <property type="match status" value="1"/>
</dbReference>
<name>A0A7J3MXS0_9CREN</name>
<dbReference type="EMBL" id="DTDH01000083">
    <property type="protein sequence ID" value="HGT98362.1"/>
    <property type="molecule type" value="Genomic_DNA"/>
</dbReference>
<proteinExistence type="predicted"/>
<sequence length="149" mass="17692">MRPMDRGIAKAFVLKLLVERPLNGYEIMKRINEITGFVPSPGHIYMLLKKLEKEDLVDVTVTYFGGRRVRLYKLSEKGRKFLEDNKDLVNRVDIYIERFRRAKEIELHKLLKVAYNIFGSLDRMSNEKIEYLRNVIENFVKDINKVIGW</sequence>
<dbReference type="InterPro" id="IPR036388">
    <property type="entry name" value="WH-like_DNA-bd_sf"/>
</dbReference>